<name>A0A8K0CRH1_IGNLU</name>
<gene>
    <name evidence="1" type="ORF">ILUMI_13910</name>
</gene>
<accession>A0A8K0CRH1</accession>
<keyword evidence="2" id="KW-1185">Reference proteome</keyword>
<proteinExistence type="predicted"/>
<comment type="caution">
    <text evidence="1">The sequence shown here is derived from an EMBL/GenBank/DDBJ whole genome shotgun (WGS) entry which is preliminary data.</text>
</comment>
<evidence type="ECO:0000313" key="1">
    <source>
        <dbReference type="EMBL" id="KAF2892269.1"/>
    </source>
</evidence>
<evidence type="ECO:0000313" key="2">
    <source>
        <dbReference type="Proteomes" id="UP000801492"/>
    </source>
</evidence>
<dbReference type="AlphaFoldDB" id="A0A8K0CRH1"/>
<protein>
    <submittedName>
        <fullName evidence="1">Uncharacterized protein</fullName>
    </submittedName>
</protein>
<organism evidence="1 2">
    <name type="scientific">Ignelater luminosus</name>
    <name type="common">Cucubano</name>
    <name type="synonym">Pyrophorus luminosus</name>
    <dbReference type="NCBI Taxonomy" id="2038154"/>
    <lineage>
        <taxon>Eukaryota</taxon>
        <taxon>Metazoa</taxon>
        <taxon>Ecdysozoa</taxon>
        <taxon>Arthropoda</taxon>
        <taxon>Hexapoda</taxon>
        <taxon>Insecta</taxon>
        <taxon>Pterygota</taxon>
        <taxon>Neoptera</taxon>
        <taxon>Endopterygota</taxon>
        <taxon>Coleoptera</taxon>
        <taxon>Polyphaga</taxon>
        <taxon>Elateriformia</taxon>
        <taxon>Elateroidea</taxon>
        <taxon>Elateridae</taxon>
        <taxon>Agrypninae</taxon>
        <taxon>Pyrophorini</taxon>
        <taxon>Ignelater</taxon>
    </lineage>
</organism>
<dbReference type="EMBL" id="VTPC01008835">
    <property type="protein sequence ID" value="KAF2892269.1"/>
    <property type="molecule type" value="Genomic_DNA"/>
</dbReference>
<reference evidence="1" key="1">
    <citation type="submission" date="2019-08" db="EMBL/GenBank/DDBJ databases">
        <title>The genome of the North American firefly Photinus pyralis.</title>
        <authorList>
            <consortium name="Photinus pyralis genome working group"/>
            <person name="Fallon T.R."/>
            <person name="Sander Lower S.E."/>
            <person name="Weng J.-K."/>
        </authorList>
    </citation>
    <scope>NUCLEOTIDE SEQUENCE</scope>
    <source>
        <strain evidence="1">TRF0915ILg1</strain>
        <tissue evidence="1">Whole body</tissue>
    </source>
</reference>
<dbReference type="OrthoDB" id="10069532at2759"/>
<dbReference type="Proteomes" id="UP000801492">
    <property type="component" value="Unassembled WGS sequence"/>
</dbReference>
<sequence>MFAVIEFDESCGAGVAVVRNEWLTPRKRECFWPPHKDSSKFQKIIKQGSDITETWQLYSVSRVFYETADYDQAVKKSKIGEVTSNLQWETECTRKGILKRRLYTSTDESENENLL</sequence>